<dbReference type="Pfam" id="PF01281">
    <property type="entry name" value="Ribosomal_L9_N"/>
    <property type="match status" value="1"/>
</dbReference>
<name>A0A1F7VDK8_9BACT</name>
<dbReference type="InterPro" id="IPR020069">
    <property type="entry name" value="Ribosomal_bL9_C"/>
</dbReference>
<dbReference type="Pfam" id="PF03948">
    <property type="entry name" value="Ribosomal_L9_C"/>
    <property type="match status" value="1"/>
</dbReference>
<dbReference type="Gene3D" id="3.10.430.100">
    <property type="entry name" value="Ribosomal protein L9, C-terminal domain"/>
    <property type="match status" value="1"/>
</dbReference>
<sequence>MRVLLQQDIPSLGKAGEIKEVKDGYARNYLIPRKLATFATQSAIERTQHDSRKATECRREKQTALQDLAKTIQKTALRFKRKATPDGRLYGGIHVQDIVMSLRDKNIEIVKEAVHLPEALKTIGSHTVELRLPHGIDAVLKVEITAIE</sequence>
<keyword evidence="5 7" id="KW-0687">Ribonucleoprotein</keyword>
<dbReference type="InterPro" id="IPR036791">
    <property type="entry name" value="Ribosomal_bL9_C_sf"/>
</dbReference>
<dbReference type="GO" id="GO:0003735">
    <property type="term" value="F:structural constituent of ribosome"/>
    <property type="evidence" value="ECO:0007669"/>
    <property type="project" value="InterPro"/>
</dbReference>
<evidence type="ECO:0000256" key="5">
    <source>
        <dbReference type="ARBA" id="ARBA00023274"/>
    </source>
</evidence>
<reference evidence="9 10" key="1">
    <citation type="journal article" date="2016" name="Nat. Commun.">
        <title>Thousands of microbial genomes shed light on interconnected biogeochemical processes in an aquifer system.</title>
        <authorList>
            <person name="Anantharaman K."/>
            <person name="Brown C.T."/>
            <person name="Hug L.A."/>
            <person name="Sharon I."/>
            <person name="Castelle C.J."/>
            <person name="Probst A.J."/>
            <person name="Thomas B.C."/>
            <person name="Singh A."/>
            <person name="Wilkins M.J."/>
            <person name="Karaoz U."/>
            <person name="Brodie E.L."/>
            <person name="Williams K.H."/>
            <person name="Hubbard S.S."/>
            <person name="Banfield J.F."/>
        </authorList>
    </citation>
    <scope>NUCLEOTIDE SEQUENCE [LARGE SCALE GENOMIC DNA]</scope>
</reference>
<dbReference type="SUPFAM" id="SSF55658">
    <property type="entry name" value="L9 N-domain-like"/>
    <property type="match status" value="1"/>
</dbReference>
<dbReference type="SUPFAM" id="SSF55653">
    <property type="entry name" value="Ribosomal protein L9 C-domain"/>
    <property type="match status" value="1"/>
</dbReference>
<accession>A0A1F7VDK8</accession>
<dbReference type="Gene3D" id="3.40.5.10">
    <property type="entry name" value="Ribosomal protein L9, N-terminal domain"/>
    <property type="match status" value="1"/>
</dbReference>
<gene>
    <name evidence="7" type="primary">rplI</name>
    <name evidence="9" type="ORF">A3I42_02990</name>
</gene>
<evidence type="ECO:0000256" key="7">
    <source>
        <dbReference type="HAMAP-Rule" id="MF_00503"/>
    </source>
</evidence>
<keyword evidence="2 7" id="KW-0699">rRNA-binding</keyword>
<evidence type="ECO:0000256" key="1">
    <source>
        <dbReference type="ARBA" id="ARBA00010605"/>
    </source>
</evidence>
<organism evidence="9 10">
    <name type="scientific">Candidatus Uhrbacteria bacterium RIFCSPLOWO2_02_FULL_49_11</name>
    <dbReference type="NCBI Taxonomy" id="1802409"/>
    <lineage>
        <taxon>Bacteria</taxon>
        <taxon>Candidatus Uhriibacteriota</taxon>
    </lineage>
</organism>
<evidence type="ECO:0000259" key="8">
    <source>
        <dbReference type="PROSITE" id="PS00651"/>
    </source>
</evidence>
<dbReference type="GO" id="GO:0005840">
    <property type="term" value="C:ribosome"/>
    <property type="evidence" value="ECO:0007669"/>
    <property type="project" value="UniProtKB-KW"/>
</dbReference>
<evidence type="ECO:0000313" key="10">
    <source>
        <dbReference type="Proteomes" id="UP000178264"/>
    </source>
</evidence>
<protein>
    <recommendedName>
        <fullName evidence="6 7">Large ribosomal subunit protein bL9</fullName>
    </recommendedName>
</protein>
<dbReference type="NCBIfam" id="TIGR00158">
    <property type="entry name" value="L9"/>
    <property type="match status" value="1"/>
</dbReference>
<dbReference type="PANTHER" id="PTHR21368">
    <property type="entry name" value="50S RIBOSOMAL PROTEIN L9"/>
    <property type="match status" value="1"/>
</dbReference>
<dbReference type="GO" id="GO:1990904">
    <property type="term" value="C:ribonucleoprotein complex"/>
    <property type="evidence" value="ECO:0007669"/>
    <property type="project" value="UniProtKB-KW"/>
</dbReference>
<dbReference type="InterPro" id="IPR009027">
    <property type="entry name" value="Ribosomal_bL9/RNase_H1_N"/>
</dbReference>
<dbReference type="Proteomes" id="UP000178264">
    <property type="component" value="Unassembled WGS sequence"/>
</dbReference>
<dbReference type="HAMAP" id="MF_00503">
    <property type="entry name" value="Ribosomal_bL9"/>
    <property type="match status" value="1"/>
</dbReference>
<dbReference type="AlphaFoldDB" id="A0A1F7VDK8"/>
<keyword evidence="4 7" id="KW-0689">Ribosomal protein</keyword>
<dbReference type="EMBL" id="MGER01000026">
    <property type="protein sequence ID" value="OGL88535.1"/>
    <property type="molecule type" value="Genomic_DNA"/>
</dbReference>
<comment type="function">
    <text evidence="7">Binds to the 23S rRNA.</text>
</comment>
<comment type="similarity">
    <text evidence="1 7">Belongs to the bacterial ribosomal protein bL9 family.</text>
</comment>
<dbReference type="InterPro" id="IPR000244">
    <property type="entry name" value="Ribosomal_bL9"/>
</dbReference>
<evidence type="ECO:0000313" key="9">
    <source>
        <dbReference type="EMBL" id="OGL88535.1"/>
    </source>
</evidence>
<dbReference type="InterPro" id="IPR020070">
    <property type="entry name" value="Ribosomal_bL9_N"/>
</dbReference>
<dbReference type="GO" id="GO:0019843">
    <property type="term" value="F:rRNA binding"/>
    <property type="evidence" value="ECO:0007669"/>
    <property type="project" value="UniProtKB-UniRule"/>
</dbReference>
<dbReference type="InterPro" id="IPR020594">
    <property type="entry name" value="Ribosomal_bL9_bac/chp"/>
</dbReference>
<dbReference type="GO" id="GO:0006412">
    <property type="term" value="P:translation"/>
    <property type="evidence" value="ECO:0007669"/>
    <property type="project" value="UniProtKB-UniRule"/>
</dbReference>
<comment type="caution">
    <text evidence="9">The sequence shown here is derived from an EMBL/GenBank/DDBJ whole genome shotgun (WGS) entry which is preliminary data.</text>
</comment>
<dbReference type="PROSITE" id="PS00651">
    <property type="entry name" value="RIBOSOMAL_L9"/>
    <property type="match status" value="1"/>
</dbReference>
<evidence type="ECO:0000256" key="2">
    <source>
        <dbReference type="ARBA" id="ARBA00022730"/>
    </source>
</evidence>
<feature type="domain" description="Ribosomal protein L9" evidence="8">
    <location>
        <begin position="13"/>
        <end position="40"/>
    </location>
</feature>
<keyword evidence="3 7" id="KW-0694">RNA-binding</keyword>
<evidence type="ECO:0000256" key="6">
    <source>
        <dbReference type="ARBA" id="ARBA00035292"/>
    </source>
</evidence>
<dbReference type="InterPro" id="IPR036935">
    <property type="entry name" value="Ribosomal_bL9_N_sf"/>
</dbReference>
<evidence type="ECO:0000256" key="4">
    <source>
        <dbReference type="ARBA" id="ARBA00022980"/>
    </source>
</evidence>
<proteinExistence type="inferred from homology"/>
<evidence type="ECO:0000256" key="3">
    <source>
        <dbReference type="ARBA" id="ARBA00022884"/>
    </source>
</evidence>